<feature type="domain" description="CBM6" evidence="6">
    <location>
        <begin position="603"/>
        <end position="731"/>
    </location>
</feature>
<dbReference type="EMBL" id="JBIAZU010000006">
    <property type="protein sequence ID" value="MFF5294444.1"/>
    <property type="molecule type" value="Genomic_DNA"/>
</dbReference>
<accession>A0ABW6WMC2</accession>
<keyword evidence="8" id="KW-1185">Reference proteome</keyword>
<comment type="similarity">
    <text evidence="1 4">Belongs to the glycosyl hydrolase 30 family.</text>
</comment>
<evidence type="ECO:0000259" key="6">
    <source>
        <dbReference type="PROSITE" id="PS51175"/>
    </source>
</evidence>
<evidence type="ECO:0000256" key="2">
    <source>
        <dbReference type="ARBA" id="ARBA00022729"/>
    </source>
</evidence>
<dbReference type="Gene3D" id="2.60.40.10">
    <property type="entry name" value="Immunoglobulins"/>
    <property type="match status" value="1"/>
</dbReference>
<dbReference type="Gene3D" id="2.60.120.260">
    <property type="entry name" value="Galactose-binding domain-like"/>
    <property type="match status" value="1"/>
</dbReference>
<dbReference type="SMART" id="SM00606">
    <property type="entry name" value="CBD_IV"/>
    <property type="match status" value="1"/>
</dbReference>
<dbReference type="Pfam" id="PF02055">
    <property type="entry name" value="Glyco_hydro_30"/>
    <property type="match status" value="1"/>
</dbReference>
<dbReference type="SUPFAM" id="SSF51445">
    <property type="entry name" value="(Trans)glycosidases"/>
    <property type="match status" value="1"/>
</dbReference>
<reference evidence="7 8" key="1">
    <citation type="submission" date="2024-10" db="EMBL/GenBank/DDBJ databases">
        <title>The Natural Products Discovery Center: Release of the First 8490 Sequenced Strains for Exploring Actinobacteria Biosynthetic Diversity.</title>
        <authorList>
            <person name="Kalkreuter E."/>
            <person name="Kautsar S.A."/>
            <person name="Yang D."/>
            <person name="Bader C.D."/>
            <person name="Teijaro C.N."/>
            <person name="Fluegel L."/>
            <person name="Davis C.M."/>
            <person name="Simpson J.R."/>
            <person name="Lauterbach L."/>
            <person name="Steele A.D."/>
            <person name="Gui C."/>
            <person name="Meng S."/>
            <person name="Li G."/>
            <person name="Viehrig K."/>
            <person name="Ye F."/>
            <person name="Su P."/>
            <person name="Kiefer A.F."/>
            <person name="Nichols A."/>
            <person name="Cepeda A.J."/>
            <person name="Yan W."/>
            <person name="Fan B."/>
            <person name="Jiang Y."/>
            <person name="Adhikari A."/>
            <person name="Zheng C.-J."/>
            <person name="Schuster L."/>
            <person name="Cowan T.M."/>
            <person name="Smanski M.J."/>
            <person name="Chevrette M.G."/>
            <person name="De Carvalho L.P.S."/>
            <person name="Shen B."/>
        </authorList>
    </citation>
    <scope>NUCLEOTIDE SEQUENCE [LARGE SCALE GENOMIC DNA]</scope>
    <source>
        <strain evidence="7 8">NPDC000087</strain>
    </source>
</reference>
<dbReference type="Pfam" id="PF03422">
    <property type="entry name" value="CBM_6"/>
    <property type="match status" value="1"/>
</dbReference>
<dbReference type="PROSITE" id="PS51175">
    <property type="entry name" value="CBM6"/>
    <property type="match status" value="1"/>
</dbReference>
<dbReference type="SUPFAM" id="SSF49313">
    <property type="entry name" value="Cadherin-like"/>
    <property type="match status" value="1"/>
</dbReference>
<dbReference type="InterPro" id="IPR015919">
    <property type="entry name" value="Cadherin-like_sf"/>
</dbReference>
<dbReference type="InterPro" id="IPR013783">
    <property type="entry name" value="Ig-like_fold"/>
</dbReference>
<dbReference type="PANTHER" id="PTHR11069:SF23">
    <property type="entry name" value="LYSOSOMAL ACID GLUCOSYLCERAMIDASE"/>
    <property type="match status" value="1"/>
</dbReference>
<dbReference type="RefSeq" id="WP_020514750.1">
    <property type="nucleotide sequence ID" value="NZ_JBIAZU010000006.1"/>
</dbReference>
<feature type="chain" id="PRO_5045577148" evidence="5">
    <location>
        <begin position="28"/>
        <end position="731"/>
    </location>
</feature>
<dbReference type="InterPro" id="IPR017853">
    <property type="entry name" value="GH"/>
</dbReference>
<evidence type="ECO:0000313" key="8">
    <source>
        <dbReference type="Proteomes" id="UP001602245"/>
    </source>
</evidence>
<name>A0ABW6WMC2_9ACTN</name>
<evidence type="ECO:0000256" key="4">
    <source>
        <dbReference type="RuleBase" id="RU361188"/>
    </source>
</evidence>
<dbReference type="InterPro" id="IPR006584">
    <property type="entry name" value="Cellulose-bd_IV"/>
</dbReference>
<organism evidence="7 8">
    <name type="scientific">Paractinoplanes globisporus</name>
    <dbReference type="NCBI Taxonomy" id="113565"/>
    <lineage>
        <taxon>Bacteria</taxon>
        <taxon>Bacillati</taxon>
        <taxon>Actinomycetota</taxon>
        <taxon>Actinomycetes</taxon>
        <taxon>Micromonosporales</taxon>
        <taxon>Micromonosporaceae</taxon>
        <taxon>Paractinoplanes</taxon>
    </lineage>
</organism>
<keyword evidence="4" id="KW-0326">Glycosidase</keyword>
<dbReference type="InterPro" id="IPR008979">
    <property type="entry name" value="Galactose-bd-like_sf"/>
</dbReference>
<dbReference type="Gene3D" id="3.20.20.80">
    <property type="entry name" value="Glycosidases"/>
    <property type="match status" value="1"/>
</dbReference>
<evidence type="ECO:0000256" key="1">
    <source>
        <dbReference type="ARBA" id="ARBA00005382"/>
    </source>
</evidence>
<dbReference type="InterPro" id="IPR005084">
    <property type="entry name" value="CBM6"/>
</dbReference>
<evidence type="ECO:0000256" key="3">
    <source>
        <dbReference type="ARBA" id="ARBA00022801"/>
    </source>
</evidence>
<comment type="caution">
    <text evidence="7">The sequence shown here is derived from an EMBL/GenBank/DDBJ whole genome shotgun (WGS) entry which is preliminary data.</text>
</comment>
<dbReference type="Proteomes" id="UP001602245">
    <property type="component" value="Unassembled WGS sequence"/>
</dbReference>
<sequence>MRRSTTAALAVASAAALVIAGVQPASAHHGGEPVSGSYSAGAEHAWQRLPGTRVGQDDGAATDATVVIDPSQVRQAYSGIGFSLDETSVSNLWKLTPAEREKAIRLLADPKTGAGLDRFRLTIGSPDLIEHLPFWSYDDLPAGVTSDFGLQHFSIQRDLDLHIVQTARLILKYNPKATFFASAWSAPAWMKTNNKFLGEVALKPGSTSEYYQVGKLRDDCIDVFARYYVKYLQAYAKQGIRVDALTLLNEPGIDVVYPAMDISIEQQQKLAVAIKRETRKAGLRTDLYVHDFNFWDWRDPNSTATKNYYRIMNDPATRQAADAIAFHPYWGDPTVMRDAYEEFGKPVHMTETSDLNPGTVLSYFRLDASSYVLWAQTTDQDGGTLHWTPLRDNNVDWDQIAATTKWPDRLVKVNTNTQTFSVRDELYPLGQFARYLSPGDRRVESSGTANGVSNVVYRNGSSYTAILGNANATPSTVRIILGGKSFVVTVPAGAYATYTWKADLDGSHRNHPPVLAPQAPVNADQYETTSFRLAATDRDRDRLAFYATDLPDGVTLDARTGVVTVHPTTAGTQSLTFYVTDGAARAATTVQLNVVPHGAPIGEKVEAEAYVAQHGWTEGVNFIESNAAASGGKNVGWTAAGNWLQYRLDVATAGTYDLELRVANGTGAVATDAVSLRDSSGQTLAKVGVPDTGGWGSYQSVHVPVTVAAGDQVVTIYCETGGFNLDYFRLS</sequence>
<proteinExistence type="inferred from homology"/>
<keyword evidence="2 5" id="KW-0732">Signal</keyword>
<gene>
    <name evidence="7" type="ORF">ACFY35_33825</name>
</gene>
<evidence type="ECO:0000256" key="5">
    <source>
        <dbReference type="SAM" id="SignalP"/>
    </source>
</evidence>
<dbReference type="InterPro" id="IPR001139">
    <property type="entry name" value="Glyco_hydro_30"/>
</dbReference>
<dbReference type="Pfam" id="PF05345">
    <property type="entry name" value="He_PIG"/>
    <property type="match status" value="1"/>
</dbReference>
<dbReference type="CDD" id="cd04080">
    <property type="entry name" value="CBM6_cellulase-like"/>
    <property type="match status" value="1"/>
</dbReference>
<dbReference type="SUPFAM" id="SSF49785">
    <property type="entry name" value="Galactose-binding domain-like"/>
    <property type="match status" value="1"/>
</dbReference>
<dbReference type="PANTHER" id="PTHR11069">
    <property type="entry name" value="GLUCOSYLCERAMIDASE"/>
    <property type="match status" value="1"/>
</dbReference>
<evidence type="ECO:0000313" key="7">
    <source>
        <dbReference type="EMBL" id="MFF5294444.1"/>
    </source>
</evidence>
<dbReference type="InterPro" id="IPR033453">
    <property type="entry name" value="Glyco_hydro_30_TIM-barrel"/>
</dbReference>
<keyword evidence="3 4" id="KW-0378">Hydrolase</keyword>
<protein>
    <submittedName>
        <fullName evidence="7">Carbohydrate-binding protein</fullName>
    </submittedName>
</protein>
<feature type="signal peptide" evidence="5">
    <location>
        <begin position="1"/>
        <end position="27"/>
    </location>
</feature>